<reference evidence="11 12" key="1">
    <citation type="submission" date="2020-08" db="EMBL/GenBank/DDBJ databases">
        <title>Genomic Encyclopedia of Type Strains, Phase IV (KMG-IV): sequencing the most valuable type-strain genomes for metagenomic binning, comparative biology and taxonomic classification.</title>
        <authorList>
            <person name="Goeker M."/>
        </authorList>
    </citation>
    <scope>NUCLEOTIDE SEQUENCE [LARGE SCALE GENOMIC DNA]</scope>
    <source>
        <strain evidence="11 12">DSM 102850</strain>
    </source>
</reference>
<evidence type="ECO:0000313" key="11">
    <source>
        <dbReference type="EMBL" id="MBB4658251.1"/>
    </source>
</evidence>
<evidence type="ECO:0000256" key="9">
    <source>
        <dbReference type="HAMAP-Rule" id="MF_00135"/>
    </source>
</evidence>
<comment type="caution">
    <text evidence="11">The sequence shown here is derived from an EMBL/GenBank/DDBJ whole genome shotgun (WGS) entry which is preliminary data.</text>
</comment>
<dbReference type="CDD" id="cd00405">
    <property type="entry name" value="PRAI"/>
    <property type="match status" value="1"/>
</dbReference>
<evidence type="ECO:0000256" key="8">
    <source>
        <dbReference type="ARBA" id="ARBA00023235"/>
    </source>
</evidence>
<dbReference type="NCBIfam" id="NF002295">
    <property type="entry name" value="PRK01222.1-1"/>
    <property type="match status" value="1"/>
</dbReference>
<name>A0A840I1U0_9PROT</name>
<evidence type="ECO:0000256" key="2">
    <source>
        <dbReference type="ARBA" id="ARBA00004664"/>
    </source>
</evidence>
<dbReference type="Gene3D" id="3.20.20.70">
    <property type="entry name" value="Aldolase class I"/>
    <property type="match status" value="1"/>
</dbReference>
<dbReference type="InterPro" id="IPR011060">
    <property type="entry name" value="RibuloseP-bd_barrel"/>
</dbReference>
<dbReference type="UniPathway" id="UPA00035">
    <property type="reaction ID" value="UER00042"/>
</dbReference>
<evidence type="ECO:0000256" key="1">
    <source>
        <dbReference type="ARBA" id="ARBA00001164"/>
    </source>
</evidence>
<evidence type="ECO:0000256" key="6">
    <source>
        <dbReference type="ARBA" id="ARBA00022822"/>
    </source>
</evidence>
<keyword evidence="12" id="KW-1185">Reference proteome</keyword>
<evidence type="ECO:0000256" key="7">
    <source>
        <dbReference type="ARBA" id="ARBA00023141"/>
    </source>
</evidence>
<keyword evidence="8 9" id="KW-0413">Isomerase</keyword>
<evidence type="ECO:0000259" key="10">
    <source>
        <dbReference type="Pfam" id="PF00697"/>
    </source>
</evidence>
<dbReference type="RefSeq" id="WP_221400851.1">
    <property type="nucleotide sequence ID" value="NZ_JACHOB010000001.1"/>
</dbReference>
<dbReference type="PANTHER" id="PTHR42894:SF1">
    <property type="entry name" value="N-(5'-PHOSPHORIBOSYL)ANTHRANILATE ISOMERASE"/>
    <property type="match status" value="1"/>
</dbReference>
<dbReference type="GO" id="GO:0004640">
    <property type="term" value="F:phosphoribosylanthranilate isomerase activity"/>
    <property type="evidence" value="ECO:0007669"/>
    <property type="project" value="UniProtKB-UniRule"/>
</dbReference>
<evidence type="ECO:0000256" key="3">
    <source>
        <dbReference type="ARBA" id="ARBA00012572"/>
    </source>
</evidence>
<evidence type="ECO:0000256" key="5">
    <source>
        <dbReference type="ARBA" id="ARBA00022605"/>
    </source>
</evidence>
<comment type="catalytic activity">
    <reaction evidence="1 9">
        <text>N-(5-phospho-beta-D-ribosyl)anthranilate = 1-(2-carboxyphenylamino)-1-deoxy-D-ribulose 5-phosphate</text>
        <dbReference type="Rhea" id="RHEA:21540"/>
        <dbReference type="ChEBI" id="CHEBI:18277"/>
        <dbReference type="ChEBI" id="CHEBI:58613"/>
        <dbReference type="EC" id="5.3.1.24"/>
    </reaction>
</comment>
<accession>A0A840I1U0</accession>
<evidence type="ECO:0000313" key="12">
    <source>
        <dbReference type="Proteomes" id="UP000563524"/>
    </source>
</evidence>
<dbReference type="Proteomes" id="UP000563524">
    <property type="component" value="Unassembled WGS sequence"/>
</dbReference>
<evidence type="ECO:0000256" key="4">
    <source>
        <dbReference type="ARBA" id="ARBA00022272"/>
    </source>
</evidence>
<dbReference type="HAMAP" id="MF_00135">
    <property type="entry name" value="PRAI"/>
    <property type="match status" value="1"/>
</dbReference>
<feature type="domain" description="N-(5'phosphoribosyl) anthranilate isomerase (PRAI)" evidence="10">
    <location>
        <begin position="12"/>
        <end position="217"/>
    </location>
</feature>
<dbReference type="InterPro" id="IPR001240">
    <property type="entry name" value="PRAI_dom"/>
</dbReference>
<dbReference type="InterPro" id="IPR044643">
    <property type="entry name" value="TrpF_fam"/>
</dbReference>
<dbReference type="GO" id="GO:0000162">
    <property type="term" value="P:L-tryptophan biosynthetic process"/>
    <property type="evidence" value="ECO:0007669"/>
    <property type="project" value="UniProtKB-UniRule"/>
</dbReference>
<dbReference type="PANTHER" id="PTHR42894">
    <property type="entry name" value="N-(5'-PHOSPHORIBOSYL)ANTHRANILATE ISOMERASE"/>
    <property type="match status" value="1"/>
</dbReference>
<proteinExistence type="inferred from homology"/>
<dbReference type="EC" id="5.3.1.24" evidence="3 9"/>
<gene>
    <name evidence="9" type="primary">trpF</name>
    <name evidence="11" type="ORF">GGQ59_000751</name>
</gene>
<keyword evidence="5 9" id="KW-0028">Amino-acid biosynthesis</keyword>
<comment type="similarity">
    <text evidence="9">Belongs to the TrpF family.</text>
</comment>
<dbReference type="EMBL" id="JACHOB010000001">
    <property type="protein sequence ID" value="MBB4658251.1"/>
    <property type="molecule type" value="Genomic_DNA"/>
</dbReference>
<protein>
    <recommendedName>
        <fullName evidence="4 9">N-(5'-phosphoribosyl)anthranilate isomerase</fullName>
        <shortName evidence="9">PRAI</shortName>
        <ecNumber evidence="3 9">5.3.1.24</ecNumber>
    </recommendedName>
</protein>
<comment type="pathway">
    <text evidence="2 9">Amino-acid biosynthesis; L-tryptophan biosynthesis; L-tryptophan from chorismate: step 3/5.</text>
</comment>
<keyword evidence="7 9" id="KW-0057">Aromatic amino acid biosynthesis</keyword>
<dbReference type="Pfam" id="PF00697">
    <property type="entry name" value="PRAI"/>
    <property type="match status" value="1"/>
</dbReference>
<keyword evidence="6 9" id="KW-0822">Tryptophan biosynthesis</keyword>
<dbReference type="AlphaFoldDB" id="A0A840I1U0"/>
<organism evidence="11 12">
    <name type="scientific">Parvularcula dongshanensis</name>
    <dbReference type="NCBI Taxonomy" id="1173995"/>
    <lineage>
        <taxon>Bacteria</taxon>
        <taxon>Pseudomonadati</taxon>
        <taxon>Pseudomonadota</taxon>
        <taxon>Alphaproteobacteria</taxon>
        <taxon>Parvularculales</taxon>
        <taxon>Parvularculaceae</taxon>
        <taxon>Parvularcula</taxon>
    </lineage>
</organism>
<dbReference type="InterPro" id="IPR013785">
    <property type="entry name" value="Aldolase_TIM"/>
</dbReference>
<dbReference type="SUPFAM" id="SSF51366">
    <property type="entry name" value="Ribulose-phoshate binding barrel"/>
    <property type="match status" value="1"/>
</dbReference>
<sequence>MTEPALSTAGLVKICGLTDEAGVEAATGAGADLVGLVFVPKSRRYVPPAQAAALAARARGEASVVGLFQDPALSEIEEVLEAVPLDLLQLHGRESEEDVLRIQTGFGLPVIRAFGVASEGDLYESAGSNAALALYDAKPPTGAGAAGGHGATFDWSVLRAAPGSPRWLLAGGLTPQNAADAVLACRGLPGFAGLDVSSGVESAPGVKDPSRIARFVAATRAAMAAAPQES</sequence>